<dbReference type="EMBL" id="JAGINW010000001">
    <property type="protein sequence ID" value="MBP2329555.1"/>
    <property type="molecule type" value="Genomic_DNA"/>
</dbReference>
<organism evidence="1 2">
    <name type="scientific">Kibdelosporangium banguiense</name>
    <dbReference type="NCBI Taxonomy" id="1365924"/>
    <lineage>
        <taxon>Bacteria</taxon>
        <taxon>Bacillati</taxon>
        <taxon>Actinomycetota</taxon>
        <taxon>Actinomycetes</taxon>
        <taxon>Pseudonocardiales</taxon>
        <taxon>Pseudonocardiaceae</taxon>
        <taxon>Kibdelosporangium</taxon>
    </lineage>
</organism>
<sequence length="38" mass="4271">MAELVAFLLYMTYLAMPLSAVVDAVTTIQQRLTSDAWH</sequence>
<proteinExistence type="predicted"/>
<accession>A0ABS4U056</accession>
<evidence type="ECO:0000313" key="2">
    <source>
        <dbReference type="Proteomes" id="UP001519332"/>
    </source>
</evidence>
<reference evidence="1 2" key="1">
    <citation type="submission" date="2021-03" db="EMBL/GenBank/DDBJ databases">
        <title>Sequencing the genomes of 1000 actinobacteria strains.</title>
        <authorList>
            <person name="Klenk H.-P."/>
        </authorList>
    </citation>
    <scope>NUCLEOTIDE SEQUENCE [LARGE SCALE GENOMIC DNA]</scope>
    <source>
        <strain evidence="1 2">DSM 46670</strain>
    </source>
</reference>
<protein>
    <submittedName>
        <fullName evidence="1">ABC-type multidrug transport system fused ATPase/permease subunit</fullName>
    </submittedName>
</protein>
<evidence type="ECO:0000313" key="1">
    <source>
        <dbReference type="EMBL" id="MBP2329555.1"/>
    </source>
</evidence>
<name>A0ABS4U056_9PSEU</name>
<comment type="caution">
    <text evidence="1">The sequence shown here is derived from an EMBL/GenBank/DDBJ whole genome shotgun (WGS) entry which is preliminary data.</text>
</comment>
<gene>
    <name evidence="1" type="ORF">JOF56_009940</name>
</gene>
<dbReference type="Proteomes" id="UP001519332">
    <property type="component" value="Unassembled WGS sequence"/>
</dbReference>
<keyword evidence="2" id="KW-1185">Reference proteome</keyword>